<name>A0ABV8V4V8_9GAMM</name>
<organism evidence="1 2">
    <name type="scientific">Simiduia curdlanivorans</name>
    <dbReference type="NCBI Taxonomy" id="1492769"/>
    <lineage>
        <taxon>Bacteria</taxon>
        <taxon>Pseudomonadati</taxon>
        <taxon>Pseudomonadota</taxon>
        <taxon>Gammaproteobacteria</taxon>
        <taxon>Cellvibrionales</taxon>
        <taxon>Cellvibrionaceae</taxon>
        <taxon>Simiduia</taxon>
    </lineage>
</organism>
<evidence type="ECO:0000313" key="2">
    <source>
        <dbReference type="Proteomes" id="UP001595840"/>
    </source>
</evidence>
<comment type="caution">
    <text evidence="1">The sequence shown here is derived from an EMBL/GenBank/DDBJ whole genome shotgun (WGS) entry which is preliminary data.</text>
</comment>
<dbReference type="PANTHER" id="PTHR35564:SF4">
    <property type="entry name" value="CYTOPLASMIC PROTEIN"/>
    <property type="match status" value="1"/>
</dbReference>
<proteinExistence type="predicted"/>
<sequence>MATTRRRKSLTLVDQLKSEPNRFEFFQAVRLLETAAAQDHSGQYARAPVAILAQPSKESIRFKSNNRLAFSGSDILSLATEPNGLISDSGEQQIRWVMDLSFIGLTGAQGVLPYRYSELVLQEIKDKNSALADFLDLFNHRSASLYFQAWHKYRLPVNYERNRQSDKGGIDKFTDALYSLAGIGTSELQYRLPFNDEIIAGFSGGLGRNIMSADVLKGMIKQLFQLNVDIEQFKGQWQPLDPEVACRLPGEECLDGVNNQLGVNSIIGSYCYHAQSKFSVVVDPLPYKRFMELAPGTKKLEALRSFIRFSVGIDLEFDISITTAQNQVPPTRLANECDYQPALGWNTHLYAQDEVEIESMKINLSQETESPEEGLKLITSQ</sequence>
<dbReference type="RefSeq" id="WP_290264237.1">
    <property type="nucleotide sequence ID" value="NZ_JAUFQG010000006.1"/>
</dbReference>
<reference evidence="2" key="1">
    <citation type="journal article" date="2019" name="Int. J. Syst. Evol. Microbiol.">
        <title>The Global Catalogue of Microorganisms (GCM) 10K type strain sequencing project: providing services to taxonomists for standard genome sequencing and annotation.</title>
        <authorList>
            <consortium name="The Broad Institute Genomics Platform"/>
            <consortium name="The Broad Institute Genome Sequencing Center for Infectious Disease"/>
            <person name="Wu L."/>
            <person name="Ma J."/>
        </authorList>
    </citation>
    <scope>NUCLEOTIDE SEQUENCE [LARGE SCALE GENOMIC DNA]</scope>
    <source>
        <strain evidence="2">CECT 8570</strain>
    </source>
</reference>
<evidence type="ECO:0000313" key="1">
    <source>
        <dbReference type="EMBL" id="MFC4362768.1"/>
    </source>
</evidence>
<dbReference type="NCBIfam" id="TIGR03347">
    <property type="entry name" value="VI_chp_1"/>
    <property type="match status" value="1"/>
</dbReference>
<dbReference type="InterPro" id="IPR010732">
    <property type="entry name" value="T6SS_TssG-like"/>
</dbReference>
<protein>
    <submittedName>
        <fullName evidence="1">Type VI secretion system baseplate subunit TssG</fullName>
    </submittedName>
</protein>
<dbReference type="EMBL" id="JBHSCX010000009">
    <property type="protein sequence ID" value="MFC4362768.1"/>
    <property type="molecule type" value="Genomic_DNA"/>
</dbReference>
<dbReference type="PANTHER" id="PTHR35564">
    <property type="match status" value="1"/>
</dbReference>
<accession>A0ABV8V4V8</accession>
<keyword evidence="2" id="KW-1185">Reference proteome</keyword>
<dbReference type="Proteomes" id="UP001595840">
    <property type="component" value="Unassembled WGS sequence"/>
</dbReference>
<dbReference type="Pfam" id="PF06996">
    <property type="entry name" value="T6SS_TssG"/>
    <property type="match status" value="1"/>
</dbReference>
<gene>
    <name evidence="1" type="primary">tssG</name>
    <name evidence="1" type="ORF">ACFOX3_10660</name>
</gene>